<feature type="region of interest" description="Disordered" evidence="2">
    <location>
        <begin position="356"/>
        <end position="375"/>
    </location>
</feature>
<comment type="caution">
    <text evidence="3">The sequence shown here is derived from an EMBL/GenBank/DDBJ whole genome shotgun (WGS) entry which is preliminary data.</text>
</comment>
<dbReference type="AlphaFoldDB" id="A0A939DN16"/>
<evidence type="ECO:0000256" key="1">
    <source>
        <dbReference type="SAM" id="Coils"/>
    </source>
</evidence>
<name>A0A939DN16_9ALTE</name>
<evidence type="ECO:0008006" key="5">
    <source>
        <dbReference type="Google" id="ProtNLM"/>
    </source>
</evidence>
<reference evidence="3" key="1">
    <citation type="submission" date="2021-03" db="EMBL/GenBank/DDBJ databases">
        <title>novel species isolated from a fishpond in China.</title>
        <authorList>
            <person name="Lu H."/>
            <person name="Cai Z."/>
        </authorList>
    </citation>
    <scope>NUCLEOTIDE SEQUENCE</scope>
    <source>
        <strain evidence="3">JCM 30855</strain>
    </source>
</reference>
<protein>
    <recommendedName>
        <fullName evidence="5">Peptidase</fullName>
    </recommendedName>
</protein>
<proteinExistence type="predicted"/>
<evidence type="ECO:0000256" key="2">
    <source>
        <dbReference type="SAM" id="MobiDB-lite"/>
    </source>
</evidence>
<dbReference type="RefSeq" id="WP_206572894.1">
    <property type="nucleotide sequence ID" value="NZ_JAFKCV010000003.1"/>
</dbReference>
<evidence type="ECO:0000313" key="4">
    <source>
        <dbReference type="Proteomes" id="UP000664654"/>
    </source>
</evidence>
<keyword evidence="4" id="KW-1185">Reference proteome</keyword>
<gene>
    <name evidence="3" type="ORF">J0A66_05975</name>
</gene>
<sequence length="406" mass="44662">MKTQAPTRKPIAEVISEAMGTITTLPWFEVFHAGKHTDRHGQTLDFSRADLEQVVSNFEPGKVPLIISHPEADTPVYGFAQSIKLSDDDKLYLDGDQVNVEFAKSVITGSYGRRSLGLKRNKQKGWYIDHVAFLGAQAPALDLQPVGQYHFAAEQEPAPHQFEFSIETQTADTLVRLMRGLRDFFVETLGIEKANQIVDKWELDWLQRASVKEDLQDDHLHPEFSKPKAEDDMGTITQEQLDAAIAKAAKDAADNTKAEFSQSLSDAEARAKAAEDKLAKAEFAKQVADNQKLVDAAVTAGKLTPAQAAGYAEFMAHLQALDGDQAFEFSRNDGDNKEQVKSNLFEFAKQHLDSLGTRSPLGDAPELHNAGPAFSDDELDAKAVEYQKKHDCDYVTAVTAVSGGAQ</sequence>
<feature type="coiled-coil region" evidence="1">
    <location>
        <begin position="257"/>
        <end position="291"/>
    </location>
</feature>
<dbReference type="Proteomes" id="UP000664654">
    <property type="component" value="Unassembled WGS sequence"/>
</dbReference>
<accession>A0A939DN16</accession>
<dbReference type="EMBL" id="JAFKCV010000003">
    <property type="protein sequence ID" value="MBN7824771.1"/>
    <property type="molecule type" value="Genomic_DNA"/>
</dbReference>
<organism evidence="3 4">
    <name type="scientific">Bowmanella dokdonensis</name>
    <dbReference type="NCBI Taxonomy" id="751969"/>
    <lineage>
        <taxon>Bacteria</taxon>
        <taxon>Pseudomonadati</taxon>
        <taxon>Pseudomonadota</taxon>
        <taxon>Gammaproteobacteria</taxon>
        <taxon>Alteromonadales</taxon>
        <taxon>Alteromonadaceae</taxon>
        <taxon>Bowmanella</taxon>
    </lineage>
</organism>
<keyword evidence="1" id="KW-0175">Coiled coil</keyword>
<evidence type="ECO:0000313" key="3">
    <source>
        <dbReference type="EMBL" id="MBN7824771.1"/>
    </source>
</evidence>